<gene>
    <name evidence="1" type="ORF">HaLaN_14743</name>
</gene>
<feature type="non-terminal residue" evidence="1">
    <location>
        <position position="1"/>
    </location>
</feature>
<accession>A0A699Z9B1</accession>
<protein>
    <submittedName>
        <fullName evidence="1">FtsJ domain-containing protein</fullName>
    </submittedName>
</protein>
<evidence type="ECO:0000313" key="1">
    <source>
        <dbReference type="EMBL" id="GFH18010.1"/>
    </source>
</evidence>
<reference evidence="1 2" key="1">
    <citation type="submission" date="2020-02" db="EMBL/GenBank/DDBJ databases">
        <title>Draft genome sequence of Haematococcus lacustris strain NIES-144.</title>
        <authorList>
            <person name="Morimoto D."/>
            <person name="Nakagawa S."/>
            <person name="Yoshida T."/>
            <person name="Sawayama S."/>
        </authorList>
    </citation>
    <scope>NUCLEOTIDE SEQUENCE [LARGE SCALE GENOMIC DNA]</scope>
    <source>
        <strain evidence="1 2">NIES-144</strain>
    </source>
</reference>
<feature type="non-terminal residue" evidence="1">
    <location>
        <position position="167"/>
    </location>
</feature>
<dbReference type="AlphaFoldDB" id="A0A699Z9B1"/>
<dbReference type="EMBL" id="BLLF01001236">
    <property type="protein sequence ID" value="GFH18010.1"/>
    <property type="molecule type" value="Genomic_DNA"/>
</dbReference>
<dbReference type="Proteomes" id="UP000485058">
    <property type="component" value="Unassembled WGS sequence"/>
</dbReference>
<proteinExistence type="predicted"/>
<keyword evidence="2" id="KW-1185">Reference proteome</keyword>
<comment type="caution">
    <text evidence="1">The sequence shown here is derived from an EMBL/GenBank/DDBJ whole genome shotgun (WGS) entry which is preliminary data.</text>
</comment>
<sequence length="167" mass="17163">QALVAAVVAAGAPAGSTLRLCAFPKSLEAHLGEQLPLSFQLDPHTFTHVLMAVELGSSPGQPSQAASGAGGQPGQQVEVRWGMVPAQWLFRLQHDEPPRFPAAVAQAVNKLDEALDVSGAGCGAQPGPAAWPEGQRGGQAWGAQLLGQAIDVGAAPGSWTAYLARRC</sequence>
<organism evidence="1 2">
    <name type="scientific">Haematococcus lacustris</name>
    <name type="common">Green alga</name>
    <name type="synonym">Haematococcus pluvialis</name>
    <dbReference type="NCBI Taxonomy" id="44745"/>
    <lineage>
        <taxon>Eukaryota</taxon>
        <taxon>Viridiplantae</taxon>
        <taxon>Chlorophyta</taxon>
        <taxon>core chlorophytes</taxon>
        <taxon>Chlorophyceae</taxon>
        <taxon>CS clade</taxon>
        <taxon>Chlamydomonadales</taxon>
        <taxon>Haematococcaceae</taxon>
        <taxon>Haematococcus</taxon>
    </lineage>
</organism>
<name>A0A699Z9B1_HAELA</name>
<evidence type="ECO:0000313" key="2">
    <source>
        <dbReference type="Proteomes" id="UP000485058"/>
    </source>
</evidence>